<name>A0A255GLN9_9ACTN</name>
<dbReference type="InterPro" id="IPR001110">
    <property type="entry name" value="UPF0012_CS"/>
</dbReference>
<proteinExistence type="inferred from homology"/>
<dbReference type="RefSeq" id="WP_094404781.1">
    <property type="nucleotide sequence ID" value="NZ_NMVO01000002.1"/>
</dbReference>
<dbReference type="Pfam" id="PF00795">
    <property type="entry name" value="CN_hydrolase"/>
    <property type="match status" value="1"/>
</dbReference>
<dbReference type="InterPro" id="IPR036526">
    <property type="entry name" value="C-N_Hydrolase_sf"/>
</dbReference>
<dbReference type="PANTHER" id="PTHR43674">
    <property type="entry name" value="NITRILASE C965.09-RELATED"/>
    <property type="match status" value="1"/>
</dbReference>
<accession>A0A255GLN9</accession>
<dbReference type="OrthoDB" id="9811121at2"/>
<evidence type="ECO:0000256" key="1">
    <source>
        <dbReference type="ARBA" id="ARBA00010613"/>
    </source>
</evidence>
<dbReference type="PROSITE" id="PS50263">
    <property type="entry name" value="CN_HYDROLASE"/>
    <property type="match status" value="1"/>
</dbReference>
<dbReference type="PANTHER" id="PTHR43674:SF2">
    <property type="entry name" value="BETA-UREIDOPROPIONASE"/>
    <property type="match status" value="1"/>
</dbReference>
<dbReference type="GO" id="GO:0050126">
    <property type="term" value="F:N-carbamoylputrescine amidase activity"/>
    <property type="evidence" value="ECO:0007669"/>
    <property type="project" value="TreeGrafter"/>
</dbReference>
<feature type="domain" description="CN hydrolase" evidence="3">
    <location>
        <begin position="2"/>
        <end position="245"/>
    </location>
</feature>
<dbReference type="PROSITE" id="PS01227">
    <property type="entry name" value="UPF0012"/>
    <property type="match status" value="1"/>
</dbReference>
<gene>
    <name evidence="4" type="ORF">CGZ94_03700</name>
</gene>
<dbReference type="Proteomes" id="UP000215896">
    <property type="component" value="Unassembled WGS sequence"/>
</dbReference>
<organism evidence="4 5">
    <name type="scientific">Enemella evansiae</name>
    <dbReference type="NCBI Taxonomy" id="2016499"/>
    <lineage>
        <taxon>Bacteria</taxon>
        <taxon>Bacillati</taxon>
        <taxon>Actinomycetota</taxon>
        <taxon>Actinomycetes</taxon>
        <taxon>Propionibacteriales</taxon>
        <taxon>Propionibacteriaceae</taxon>
        <taxon>Enemella</taxon>
    </lineage>
</organism>
<dbReference type="InterPro" id="IPR003010">
    <property type="entry name" value="C-N_Hydrolase"/>
</dbReference>
<evidence type="ECO:0000256" key="2">
    <source>
        <dbReference type="ARBA" id="ARBA00022801"/>
    </source>
</evidence>
<dbReference type="InterPro" id="IPR050345">
    <property type="entry name" value="Aliph_Amidase/BUP"/>
</dbReference>
<dbReference type="EMBL" id="NMVO01000002">
    <property type="protein sequence ID" value="OYO16747.1"/>
    <property type="molecule type" value="Genomic_DNA"/>
</dbReference>
<dbReference type="AlphaFoldDB" id="A0A255GLN9"/>
<dbReference type="Gene3D" id="3.60.110.10">
    <property type="entry name" value="Carbon-nitrogen hydrolase"/>
    <property type="match status" value="1"/>
</dbReference>
<dbReference type="SUPFAM" id="SSF56317">
    <property type="entry name" value="Carbon-nitrogen hydrolase"/>
    <property type="match status" value="1"/>
</dbReference>
<comment type="similarity">
    <text evidence="1">Belongs to the carbon-nitrogen hydrolase superfamily. NIT1/NIT2 family.</text>
</comment>
<protein>
    <submittedName>
        <fullName evidence="4">Carbon-nitrogen hydrolase</fullName>
    </submittedName>
</protein>
<comment type="caution">
    <text evidence="4">The sequence shown here is derived from an EMBL/GenBank/DDBJ whole genome shotgun (WGS) entry which is preliminary data.</text>
</comment>
<keyword evidence="5" id="KW-1185">Reference proteome</keyword>
<sequence>MITVAAAQLPLDITDQAGSRDRVLDALDRLAPAADLVVLPELASSGYVFTDGAEALRLAEPLDGPFVTALAERSRRHGCVVVAGLAERDGDRLRNSAVLVEGGELLAVHRKVHAWGTEAAIFTAGDEPVPVVATTIGRVAPLVCYDLEFPELVQSAARRGAQLLAAPVNWPADGAPPAGERPVDVIRAQAMAAMHRVFVVVADRCGVERGQHWVGGSVIVGPDGYPLAGPAAAPVPTELLVELDPALAEDKRLGPHNHVFADRRPAAYG</sequence>
<dbReference type="GO" id="GO:0033388">
    <property type="term" value="P:putrescine biosynthetic process from arginine"/>
    <property type="evidence" value="ECO:0007669"/>
    <property type="project" value="TreeGrafter"/>
</dbReference>
<evidence type="ECO:0000313" key="4">
    <source>
        <dbReference type="EMBL" id="OYO16747.1"/>
    </source>
</evidence>
<evidence type="ECO:0000259" key="3">
    <source>
        <dbReference type="PROSITE" id="PS50263"/>
    </source>
</evidence>
<reference evidence="4 5" key="1">
    <citation type="submission" date="2017-07" db="EMBL/GenBank/DDBJ databases">
        <title>Draft whole genome sequences of clinical Proprionibacteriaceae strains.</title>
        <authorList>
            <person name="Bernier A.-M."/>
            <person name="Bernard K."/>
            <person name="Domingo M.-C."/>
        </authorList>
    </citation>
    <scope>NUCLEOTIDE SEQUENCE [LARGE SCALE GENOMIC DNA]</scope>
    <source>
        <strain evidence="4 5">NML 030167</strain>
    </source>
</reference>
<evidence type="ECO:0000313" key="5">
    <source>
        <dbReference type="Proteomes" id="UP000215896"/>
    </source>
</evidence>
<keyword evidence="2 4" id="KW-0378">Hydrolase</keyword>